<feature type="compositionally biased region" description="Low complexity" evidence="1">
    <location>
        <begin position="265"/>
        <end position="280"/>
    </location>
</feature>
<feature type="compositionally biased region" description="Basic and acidic residues" evidence="1">
    <location>
        <begin position="204"/>
        <end position="224"/>
    </location>
</feature>
<protein>
    <submittedName>
        <fullName evidence="2">Uncharacterized protein</fullName>
    </submittedName>
</protein>
<reference evidence="2" key="1">
    <citation type="journal article" date="2020" name="Stud. Mycol.">
        <title>101 Dothideomycetes genomes: a test case for predicting lifestyles and emergence of pathogens.</title>
        <authorList>
            <person name="Haridas S."/>
            <person name="Albert R."/>
            <person name="Binder M."/>
            <person name="Bloem J."/>
            <person name="Labutti K."/>
            <person name="Salamov A."/>
            <person name="Andreopoulos B."/>
            <person name="Baker S."/>
            <person name="Barry K."/>
            <person name="Bills G."/>
            <person name="Bluhm B."/>
            <person name="Cannon C."/>
            <person name="Castanera R."/>
            <person name="Culley D."/>
            <person name="Daum C."/>
            <person name="Ezra D."/>
            <person name="Gonzalez J."/>
            <person name="Henrissat B."/>
            <person name="Kuo A."/>
            <person name="Liang C."/>
            <person name="Lipzen A."/>
            <person name="Lutzoni F."/>
            <person name="Magnuson J."/>
            <person name="Mondo S."/>
            <person name="Nolan M."/>
            <person name="Ohm R."/>
            <person name="Pangilinan J."/>
            <person name="Park H.-J."/>
            <person name="Ramirez L."/>
            <person name="Alfaro M."/>
            <person name="Sun H."/>
            <person name="Tritt A."/>
            <person name="Yoshinaga Y."/>
            <person name="Zwiers L.-H."/>
            <person name="Turgeon B."/>
            <person name="Goodwin S."/>
            <person name="Spatafora J."/>
            <person name="Crous P."/>
            <person name="Grigoriev I."/>
        </authorList>
    </citation>
    <scope>NUCLEOTIDE SEQUENCE</scope>
    <source>
        <strain evidence="2">SCOH1-5</strain>
    </source>
</reference>
<gene>
    <name evidence="2" type="ORF">CERZMDRAFT_88607</name>
</gene>
<proteinExistence type="predicted"/>
<feature type="region of interest" description="Disordered" evidence="1">
    <location>
        <begin position="82"/>
        <end position="114"/>
    </location>
</feature>
<sequence length="324" mass="35645">MPTPHSLLTPFEQQVFDLLARDNPPHPVILSQLIASMNLRHITEEARTAILSRGDIDLLLRTAATMHGTAGDTLAALSRRADEGEVDDGQVLGSKSASSVESEGPVKSAVPSKSEPTVEIVPRILITKANDLASSSRISFASDLEEEDELFESARSVSPEDDKSLSIINEALSIPNSASNPPYVPRGSSDQAGNVSREIDEEEVIKTEPGKNDIGKKEKEEIRKSTSGKKVTFEDIDETDYSFERNFGKYGSVDDDETTSGMRSTITTTTTTTTTTNNNKNENKNKKSRKQVHDDVPHLERTLEEVDAELEMMRLEEAKARMKQ</sequence>
<dbReference type="Proteomes" id="UP000799539">
    <property type="component" value="Unassembled WGS sequence"/>
</dbReference>
<organism evidence="2 3">
    <name type="scientific">Cercospora zeae-maydis SCOH1-5</name>
    <dbReference type="NCBI Taxonomy" id="717836"/>
    <lineage>
        <taxon>Eukaryota</taxon>
        <taxon>Fungi</taxon>
        <taxon>Dikarya</taxon>
        <taxon>Ascomycota</taxon>
        <taxon>Pezizomycotina</taxon>
        <taxon>Dothideomycetes</taxon>
        <taxon>Dothideomycetidae</taxon>
        <taxon>Mycosphaerellales</taxon>
        <taxon>Mycosphaerellaceae</taxon>
        <taxon>Cercospora</taxon>
    </lineage>
</organism>
<feature type="region of interest" description="Disordered" evidence="1">
    <location>
        <begin position="177"/>
        <end position="229"/>
    </location>
</feature>
<dbReference type="OrthoDB" id="3647154at2759"/>
<feature type="region of interest" description="Disordered" evidence="1">
    <location>
        <begin position="248"/>
        <end position="299"/>
    </location>
</feature>
<dbReference type="EMBL" id="ML992704">
    <property type="protein sequence ID" value="KAF2207408.1"/>
    <property type="molecule type" value="Genomic_DNA"/>
</dbReference>
<feature type="compositionally biased region" description="Basic and acidic residues" evidence="1">
    <location>
        <begin position="281"/>
        <end position="299"/>
    </location>
</feature>
<keyword evidence="3" id="KW-1185">Reference proteome</keyword>
<name>A0A6A6EYU1_9PEZI</name>
<evidence type="ECO:0000256" key="1">
    <source>
        <dbReference type="SAM" id="MobiDB-lite"/>
    </source>
</evidence>
<evidence type="ECO:0000313" key="2">
    <source>
        <dbReference type="EMBL" id="KAF2207408.1"/>
    </source>
</evidence>
<accession>A0A6A6EYU1</accession>
<dbReference type="AlphaFoldDB" id="A0A6A6EYU1"/>
<evidence type="ECO:0000313" key="3">
    <source>
        <dbReference type="Proteomes" id="UP000799539"/>
    </source>
</evidence>